<feature type="domain" description="HTH lysR-type" evidence="5">
    <location>
        <begin position="1"/>
        <end position="56"/>
    </location>
</feature>
<evidence type="ECO:0000259" key="5">
    <source>
        <dbReference type="PROSITE" id="PS50931"/>
    </source>
</evidence>
<dbReference type="Proteomes" id="UP000823928">
    <property type="component" value="Unassembled WGS sequence"/>
</dbReference>
<evidence type="ECO:0000256" key="3">
    <source>
        <dbReference type="ARBA" id="ARBA00023125"/>
    </source>
</evidence>
<dbReference type="SUPFAM" id="SSF53850">
    <property type="entry name" value="Periplasmic binding protein-like II"/>
    <property type="match status" value="1"/>
</dbReference>
<dbReference type="Pfam" id="PF03466">
    <property type="entry name" value="LysR_substrate"/>
    <property type="match status" value="1"/>
</dbReference>
<dbReference type="PANTHER" id="PTHR30419:SF28">
    <property type="entry name" value="HTH-TYPE TRANSCRIPTIONAL REGULATOR BSDA"/>
    <property type="match status" value="1"/>
</dbReference>
<dbReference type="CDD" id="cd05466">
    <property type="entry name" value="PBP2_LTTR_substrate"/>
    <property type="match status" value="1"/>
</dbReference>
<evidence type="ECO:0000256" key="4">
    <source>
        <dbReference type="ARBA" id="ARBA00023163"/>
    </source>
</evidence>
<reference evidence="6" key="1">
    <citation type="submission" date="2020-10" db="EMBL/GenBank/DDBJ databases">
        <authorList>
            <person name="Gilroy R."/>
        </authorList>
    </citation>
    <scope>NUCLEOTIDE SEQUENCE</scope>
    <source>
        <strain evidence="6">6276</strain>
    </source>
</reference>
<evidence type="ECO:0000313" key="6">
    <source>
        <dbReference type="EMBL" id="HIS35665.1"/>
    </source>
</evidence>
<reference evidence="6" key="2">
    <citation type="journal article" date="2021" name="PeerJ">
        <title>Extensive microbial diversity within the chicken gut microbiome revealed by metagenomics and culture.</title>
        <authorList>
            <person name="Gilroy R."/>
            <person name="Ravi A."/>
            <person name="Getino M."/>
            <person name="Pursley I."/>
            <person name="Horton D.L."/>
            <person name="Alikhan N.F."/>
            <person name="Baker D."/>
            <person name="Gharbi K."/>
            <person name="Hall N."/>
            <person name="Watson M."/>
            <person name="Adriaenssens E.M."/>
            <person name="Foster-Nyarko E."/>
            <person name="Jarju S."/>
            <person name="Secka A."/>
            <person name="Antonio M."/>
            <person name="Oren A."/>
            <person name="Chaudhuri R.R."/>
            <person name="La Ragione R."/>
            <person name="Hildebrand F."/>
            <person name="Pallen M.J."/>
        </authorList>
    </citation>
    <scope>NUCLEOTIDE SEQUENCE</scope>
    <source>
        <strain evidence="6">6276</strain>
    </source>
</reference>
<dbReference type="PANTHER" id="PTHR30419">
    <property type="entry name" value="HTH-TYPE TRANSCRIPTIONAL REGULATOR YBHD"/>
    <property type="match status" value="1"/>
</dbReference>
<evidence type="ECO:0000256" key="2">
    <source>
        <dbReference type="ARBA" id="ARBA00023015"/>
    </source>
</evidence>
<keyword evidence="4" id="KW-0804">Transcription</keyword>
<dbReference type="Gene3D" id="1.10.10.10">
    <property type="entry name" value="Winged helix-like DNA-binding domain superfamily/Winged helix DNA-binding domain"/>
    <property type="match status" value="1"/>
</dbReference>
<dbReference type="InterPro" id="IPR005119">
    <property type="entry name" value="LysR_subst-bd"/>
</dbReference>
<protein>
    <submittedName>
        <fullName evidence="6">LysR family transcriptional regulator</fullName>
    </submittedName>
</protein>
<dbReference type="GO" id="GO:0003700">
    <property type="term" value="F:DNA-binding transcription factor activity"/>
    <property type="evidence" value="ECO:0007669"/>
    <property type="project" value="InterPro"/>
</dbReference>
<evidence type="ECO:0000256" key="1">
    <source>
        <dbReference type="ARBA" id="ARBA00009437"/>
    </source>
</evidence>
<proteinExistence type="inferred from homology"/>
<dbReference type="GO" id="GO:0005829">
    <property type="term" value="C:cytosol"/>
    <property type="evidence" value="ECO:0007669"/>
    <property type="project" value="TreeGrafter"/>
</dbReference>
<dbReference type="EMBL" id="DVIU01000074">
    <property type="protein sequence ID" value="HIS35665.1"/>
    <property type="molecule type" value="Genomic_DNA"/>
</dbReference>
<keyword evidence="2" id="KW-0805">Transcription regulation</keyword>
<dbReference type="GO" id="GO:0003677">
    <property type="term" value="F:DNA binding"/>
    <property type="evidence" value="ECO:0007669"/>
    <property type="project" value="UniProtKB-KW"/>
</dbReference>
<accession>A0A9D1EXE7</accession>
<comment type="similarity">
    <text evidence="1">Belongs to the LysR transcriptional regulatory family.</text>
</comment>
<dbReference type="InterPro" id="IPR036388">
    <property type="entry name" value="WH-like_DNA-bd_sf"/>
</dbReference>
<dbReference type="AlphaFoldDB" id="A0A9D1EXE7"/>
<dbReference type="InterPro" id="IPR050950">
    <property type="entry name" value="HTH-type_LysR_regulators"/>
</dbReference>
<evidence type="ECO:0000313" key="7">
    <source>
        <dbReference type="Proteomes" id="UP000823928"/>
    </source>
</evidence>
<dbReference type="InterPro" id="IPR000847">
    <property type="entry name" value="LysR_HTH_N"/>
</dbReference>
<name>A0A9D1EXE7_9BACT</name>
<gene>
    <name evidence="6" type="ORF">IAC10_03425</name>
</gene>
<sequence length="290" mass="33720">MNLNQLKYISVTAEELNISKAAEKLYISQPSLSKSIKMLEEEIGAEIFTRKPFQLTYAGEIFIKWANQVLLSHKQVSQRIADIVNEKEVKLTIGMSPYRGTFLLPDIAAKFKEEYPECNLTLEEHPTDILHKMLDEEKIDLMIDIPYGDPANYESIVVAREKILLGIPRQWGYNKKIADLTDFKDKPFIMLTEHQFIGKLTRKLCLKSGFNPKIFMECHNLETVYSMIKRGFGVSFIPEMFIKNIEKSGEMECYEIKDFYPEREIAVVYNKNKYLPKPAIRLIEILKESF</sequence>
<dbReference type="PROSITE" id="PS50931">
    <property type="entry name" value="HTH_LYSR"/>
    <property type="match status" value="1"/>
</dbReference>
<organism evidence="6 7">
    <name type="scientific">Candidatus Scatousia excrementigallinarum</name>
    <dbReference type="NCBI Taxonomy" id="2840935"/>
    <lineage>
        <taxon>Bacteria</taxon>
        <taxon>Candidatus Scatousia</taxon>
    </lineage>
</organism>
<dbReference type="InterPro" id="IPR036390">
    <property type="entry name" value="WH_DNA-bd_sf"/>
</dbReference>
<keyword evidence="3" id="KW-0238">DNA-binding</keyword>
<comment type="caution">
    <text evidence="6">The sequence shown here is derived from an EMBL/GenBank/DDBJ whole genome shotgun (WGS) entry which is preliminary data.</text>
</comment>
<dbReference type="Pfam" id="PF00126">
    <property type="entry name" value="HTH_1"/>
    <property type="match status" value="1"/>
</dbReference>
<dbReference type="PRINTS" id="PR00039">
    <property type="entry name" value="HTHLYSR"/>
</dbReference>
<dbReference type="Gene3D" id="3.40.190.290">
    <property type="match status" value="1"/>
</dbReference>
<dbReference type="SUPFAM" id="SSF46785">
    <property type="entry name" value="Winged helix' DNA-binding domain"/>
    <property type="match status" value="1"/>
</dbReference>